<gene>
    <name evidence="1" type="ORF">ETAA8_18060</name>
</gene>
<reference evidence="1 2" key="1">
    <citation type="submission" date="2019-02" db="EMBL/GenBank/DDBJ databases">
        <title>Deep-cultivation of Planctomycetes and their phenomic and genomic characterization uncovers novel biology.</title>
        <authorList>
            <person name="Wiegand S."/>
            <person name="Jogler M."/>
            <person name="Boedeker C."/>
            <person name="Pinto D."/>
            <person name="Vollmers J."/>
            <person name="Rivas-Marin E."/>
            <person name="Kohn T."/>
            <person name="Peeters S.H."/>
            <person name="Heuer A."/>
            <person name="Rast P."/>
            <person name="Oberbeckmann S."/>
            <person name="Bunk B."/>
            <person name="Jeske O."/>
            <person name="Meyerdierks A."/>
            <person name="Storesund J.E."/>
            <person name="Kallscheuer N."/>
            <person name="Luecker S."/>
            <person name="Lage O.M."/>
            <person name="Pohl T."/>
            <person name="Merkel B.J."/>
            <person name="Hornburger P."/>
            <person name="Mueller R.-W."/>
            <person name="Bruemmer F."/>
            <person name="Labrenz M."/>
            <person name="Spormann A.M."/>
            <person name="Op den Camp H."/>
            <person name="Overmann J."/>
            <person name="Amann R."/>
            <person name="Jetten M.S.M."/>
            <person name="Mascher T."/>
            <person name="Medema M.H."/>
            <person name="Devos D.P."/>
            <person name="Kaster A.-K."/>
            <person name="Ovreas L."/>
            <person name="Rohde M."/>
            <person name="Galperin M.Y."/>
            <person name="Jogler C."/>
        </authorList>
    </citation>
    <scope>NUCLEOTIDE SEQUENCE [LARGE SCALE GENOMIC DNA]</scope>
    <source>
        <strain evidence="1 2">ETA_A8</strain>
    </source>
</reference>
<dbReference type="RefSeq" id="WP_145087519.1">
    <property type="nucleotide sequence ID" value="NZ_CP036274.1"/>
</dbReference>
<evidence type="ECO:0000313" key="2">
    <source>
        <dbReference type="Proteomes" id="UP000315017"/>
    </source>
</evidence>
<organism evidence="1 2">
    <name type="scientific">Anatilimnocola aggregata</name>
    <dbReference type="NCBI Taxonomy" id="2528021"/>
    <lineage>
        <taxon>Bacteria</taxon>
        <taxon>Pseudomonadati</taxon>
        <taxon>Planctomycetota</taxon>
        <taxon>Planctomycetia</taxon>
        <taxon>Pirellulales</taxon>
        <taxon>Pirellulaceae</taxon>
        <taxon>Anatilimnocola</taxon>
    </lineage>
</organism>
<evidence type="ECO:0000313" key="1">
    <source>
        <dbReference type="EMBL" id="QDU26725.1"/>
    </source>
</evidence>
<sequence>MTQTELNEAVADATGESLRTIRRRGFSVLTPLQAFNPDQDDDALPSVVDWDALERDQRRSAA</sequence>
<proteinExistence type="predicted"/>
<dbReference type="Proteomes" id="UP000315017">
    <property type="component" value="Chromosome"/>
</dbReference>
<dbReference type="EMBL" id="CP036274">
    <property type="protein sequence ID" value="QDU26725.1"/>
    <property type="molecule type" value="Genomic_DNA"/>
</dbReference>
<dbReference type="OrthoDB" id="281889at2"/>
<accession>A0A517Y929</accession>
<keyword evidence="2" id="KW-1185">Reference proteome</keyword>
<protein>
    <submittedName>
        <fullName evidence="1">Uncharacterized protein</fullName>
    </submittedName>
</protein>
<name>A0A517Y929_9BACT</name>
<dbReference type="KEGG" id="aagg:ETAA8_18060"/>
<dbReference type="AlphaFoldDB" id="A0A517Y929"/>